<dbReference type="GO" id="GO:0003677">
    <property type="term" value="F:DNA binding"/>
    <property type="evidence" value="ECO:0007669"/>
    <property type="project" value="UniProtKB-KW"/>
</dbReference>
<keyword evidence="5" id="KW-1185">Reference proteome</keyword>
<dbReference type="InterPro" id="IPR046947">
    <property type="entry name" value="LytR-like"/>
</dbReference>
<dbReference type="InterPro" id="IPR011006">
    <property type="entry name" value="CheY-like_superfamily"/>
</dbReference>
<dbReference type="SMART" id="SM00850">
    <property type="entry name" value="LytTR"/>
    <property type="match status" value="1"/>
</dbReference>
<sequence>MKALIIEDEKAALRSLKALLTEMAPEITVVGELDSIFDSLEWFRTSPMPDVVFLDIHLADGSAFEIFEHITISCPIIFTTAYDEYALRAFRVNSIDYLLKPINRPDLQRALEKLKRFSPAAEMATPEKEPDYLKIFQELKRAESFKTHFLIPMKGDKLLPISVDSILFFYIADGNVKAVDSQLHEYLFPQTLDELAESLDPHLFFRANRQFLISKKAILDIDLWFNGRLSINLKAPTVEKVLVSKARVAEFKEWLVG</sequence>
<dbReference type="Gene3D" id="3.40.50.2300">
    <property type="match status" value="1"/>
</dbReference>
<feature type="domain" description="HTH LytTR-type" evidence="3">
    <location>
        <begin position="151"/>
        <end position="257"/>
    </location>
</feature>
<dbReference type="PROSITE" id="PS50930">
    <property type="entry name" value="HTH_LYTTR"/>
    <property type="match status" value="1"/>
</dbReference>
<dbReference type="SMART" id="SM00448">
    <property type="entry name" value="REC"/>
    <property type="match status" value="1"/>
</dbReference>
<dbReference type="Proteomes" id="UP001320603">
    <property type="component" value="Chromosome"/>
</dbReference>
<name>A0ABZ2IIH5_9BACT</name>
<evidence type="ECO:0000256" key="1">
    <source>
        <dbReference type="PROSITE-ProRule" id="PRU00169"/>
    </source>
</evidence>
<dbReference type="Pfam" id="PF04397">
    <property type="entry name" value="LytTR"/>
    <property type="match status" value="1"/>
</dbReference>
<dbReference type="RefSeq" id="WP_251968196.1">
    <property type="nucleotide sequence ID" value="NZ_CP146284.1"/>
</dbReference>
<dbReference type="InterPro" id="IPR001789">
    <property type="entry name" value="Sig_transdc_resp-reg_receiver"/>
</dbReference>
<keyword evidence="1" id="KW-0597">Phosphoprotein</keyword>
<dbReference type="PANTHER" id="PTHR37299">
    <property type="entry name" value="TRANSCRIPTIONAL REGULATOR-RELATED"/>
    <property type="match status" value="1"/>
</dbReference>
<feature type="modified residue" description="4-aspartylphosphate" evidence="1">
    <location>
        <position position="55"/>
    </location>
</feature>
<feature type="domain" description="Response regulatory" evidence="2">
    <location>
        <begin position="2"/>
        <end position="115"/>
    </location>
</feature>
<dbReference type="PANTHER" id="PTHR37299:SF1">
    <property type="entry name" value="STAGE 0 SPORULATION PROTEIN A HOMOLOG"/>
    <property type="match status" value="1"/>
</dbReference>
<keyword evidence="4" id="KW-0238">DNA-binding</keyword>
<proteinExistence type="predicted"/>
<accession>A0ABZ2IIH5</accession>
<evidence type="ECO:0000259" key="2">
    <source>
        <dbReference type="PROSITE" id="PS50110"/>
    </source>
</evidence>
<reference evidence="4 5" key="1">
    <citation type="submission" date="2024-02" db="EMBL/GenBank/DDBJ databases">
        <title>Whole genome sequencing of Parabacteroides sp. AD58.</title>
        <authorList>
            <person name="Chaplin A.V."/>
            <person name="Pikina A.P."/>
            <person name="Sokolova S.R."/>
            <person name="Korostin D.O."/>
            <person name="Efimov B.A."/>
        </authorList>
    </citation>
    <scope>NUCLEOTIDE SEQUENCE [LARGE SCALE GENOMIC DNA]</scope>
    <source>
        <strain evidence="4 5">AD58</strain>
    </source>
</reference>
<evidence type="ECO:0000259" key="3">
    <source>
        <dbReference type="PROSITE" id="PS50930"/>
    </source>
</evidence>
<evidence type="ECO:0000313" key="5">
    <source>
        <dbReference type="Proteomes" id="UP001320603"/>
    </source>
</evidence>
<dbReference type="Pfam" id="PF00072">
    <property type="entry name" value="Response_reg"/>
    <property type="match status" value="1"/>
</dbReference>
<dbReference type="SUPFAM" id="SSF52172">
    <property type="entry name" value="CheY-like"/>
    <property type="match status" value="1"/>
</dbReference>
<dbReference type="PROSITE" id="PS50110">
    <property type="entry name" value="RESPONSE_REGULATORY"/>
    <property type="match status" value="1"/>
</dbReference>
<evidence type="ECO:0000313" key="4">
    <source>
        <dbReference type="EMBL" id="WWV65311.1"/>
    </source>
</evidence>
<organism evidence="4 5">
    <name type="scientific">Parabacteroides absconsus</name>
    <dbReference type="NCBI Taxonomy" id="2951805"/>
    <lineage>
        <taxon>Bacteria</taxon>
        <taxon>Pseudomonadati</taxon>
        <taxon>Bacteroidota</taxon>
        <taxon>Bacteroidia</taxon>
        <taxon>Bacteroidales</taxon>
        <taxon>Tannerellaceae</taxon>
        <taxon>Parabacteroides</taxon>
    </lineage>
</organism>
<dbReference type="EMBL" id="CP146284">
    <property type="protein sequence ID" value="WWV65311.1"/>
    <property type="molecule type" value="Genomic_DNA"/>
</dbReference>
<dbReference type="Gene3D" id="2.40.50.1020">
    <property type="entry name" value="LytTr DNA-binding domain"/>
    <property type="match status" value="1"/>
</dbReference>
<gene>
    <name evidence="4" type="ORF">NEE14_009765</name>
</gene>
<protein>
    <submittedName>
        <fullName evidence="4">LytTR family DNA-binding domain-containing protein</fullName>
    </submittedName>
</protein>
<dbReference type="InterPro" id="IPR007492">
    <property type="entry name" value="LytTR_DNA-bd_dom"/>
</dbReference>